<feature type="domain" description="EAL" evidence="1">
    <location>
        <begin position="366"/>
        <end position="622"/>
    </location>
</feature>
<accession>A0ABR7GDW3</accession>
<dbReference type="PROSITE" id="PS50887">
    <property type="entry name" value="GGDEF"/>
    <property type="match status" value="1"/>
</dbReference>
<evidence type="ECO:0000259" key="2">
    <source>
        <dbReference type="PROSITE" id="PS50887"/>
    </source>
</evidence>
<dbReference type="Pfam" id="PF00563">
    <property type="entry name" value="EAL"/>
    <property type="match status" value="1"/>
</dbReference>
<dbReference type="Proteomes" id="UP000643810">
    <property type="component" value="Unassembled WGS sequence"/>
</dbReference>
<dbReference type="Pfam" id="PF00990">
    <property type="entry name" value="GGDEF"/>
    <property type="match status" value="1"/>
</dbReference>
<dbReference type="PANTHER" id="PTHR44757:SF2">
    <property type="entry name" value="BIOFILM ARCHITECTURE MAINTENANCE PROTEIN MBAA"/>
    <property type="match status" value="1"/>
</dbReference>
<evidence type="ECO:0000313" key="4">
    <source>
        <dbReference type="Proteomes" id="UP000643810"/>
    </source>
</evidence>
<name>A0ABR7GDW3_9FIRM</name>
<protein>
    <submittedName>
        <fullName evidence="3">GGDEF domain-containing protein</fullName>
    </submittedName>
</protein>
<dbReference type="InterPro" id="IPR035919">
    <property type="entry name" value="EAL_sf"/>
</dbReference>
<comment type="caution">
    <text evidence="3">The sequence shown here is derived from an EMBL/GenBank/DDBJ whole genome shotgun (WGS) entry which is preliminary data.</text>
</comment>
<dbReference type="InterPro" id="IPR043128">
    <property type="entry name" value="Rev_trsase/Diguanyl_cyclase"/>
</dbReference>
<gene>
    <name evidence="3" type="ORF">H8R94_03210</name>
</gene>
<dbReference type="SUPFAM" id="SSF55785">
    <property type="entry name" value="PYP-like sensor domain (PAS domain)"/>
    <property type="match status" value="1"/>
</dbReference>
<dbReference type="Gene3D" id="3.20.20.450">
    <property type="entry name" value="EAL domain"/>
    <property type="match status" value="1"/>
</dbReference>
<dbReference type="NCBIfam" id="TIGR00254">
    <property type="entry name" value="GGDEF"/>
    <property type="match status" value="1"/>
</dbReference>
<organism evidence="3 4">
    <name type="scientific">Roseburia lenta</name>
    <dbReference type="NCBI Taxonomy" id="2763061"/>
    <lineage>
        <taxon>Bacteria</taxon>
        <taxon>Bacillati</taxon>
        <taxon>Bacillota</taxon>
        <taxon>Clostridia</taxon>
        <taxon>Lachnospirales</taxon>
        <taxon>Lachnospiraceae</taxon>
        <taxon>Roseburia</taxon>
    </lineage>
</organism>
<dbReference type="CDD" id="cd01949">
    <property type="entry name" value="GGDEF"/>
    <property type="match status" value="1"/>
</dbReference>
<evidence type="ECO:0000313" key="3">
    <source>
        <dbReference type="EMBL" id="MBC5685632.1"/>
    </source>
</evidence>
<feature type="domain" description="GGDEF" evidence="2">
    <location>
        <begin position="225"/>
        <end position="357"/>
    </location>
</feature>
<dbReference type="PROSITE" id="PS50883">
    <property type="entry name" value="EAL"/>
    <property type="match status" value="1"/>
</dbReference>
<keyword evidence="4" id="KW-1185">Reference proteome</keyword>
<dbReference type="Gene3D" id="3.30.70.270">
    <property type="match status" value="1"/>
</dbReference>
<evidence type="ECO:0000259" key="1">
    <source>
        <dbReference type="PROSITE" id="PS50883"/>
    </source>
</evidence>
<dbReference type="InterPro" id="IPR029787">
    <property type="entry name" value="Nucleotide_cyclase"/>
</dbReference>
<reference evidence="3 4" key="1">
    <citation type="submission" date="2020-08" db="EMBL/GenBank/DDBJ databases">
        <title>Genome public.</title>
        <authorList>
            <person name="Liu C."/>
            <person name="Sun Q."/>
        </authorList>
    </citation>
    <scope>NUCLEOTIDE SEQUENCE [LARGE SCALE GENOMIC DNA]</scope>
    <source>
        <strain evidence="3 4">NSJ-9</strain>
    </source>
</reference>
<dbReference type="SMART" id="SM00052">
    <property type="entry name" value="EAL"/>
    <property type="match status" value="1"/>
</dbReference>
<dbReference type="InterPro" id="IPR001633">
    <property type="entry name" value="EAL_dom"/>
</dbReference>
<dbReference type="InterPro" id="IPR035965">
    <property type="entry name" value="PAS-like_dom_sf"/>
</dbReference>
<dbReference type="InterPro" id="IPR052155">
    <property type="entry name" value="Biofilm_reg_signaling"/>
</dbReference>
<sequence length="622" mass="71070">MTGRPYTISSETIMPKPFLDYFTRYEIRCGVFLPLNVNGKCSMYLCFTMMEEDRKWSVEDLRFLNDVKRITQTILVKRITKNSLASSYAALDAILENAGCGISVNDLKTGQILYANDAFKEMSMTEQDRIELEKVLTISPDGMEGIHEYRVAGSDKWLEITFSKIGWVDGKEVRLATIYDISKTKRYQERIEHQANEDYLTGLYNRMRFEEDLTKEIHATVRSGGESAILYIDLDDFNHINDGLGHHVGDLLLQNVADALGHMDGVAGHCYRLGGDEFAVIVTTRHIEQRDAMIRNIQNLFSRPWLLQGTEYYCTMSMGVVRIPKDGIDLSLLLQRADIALHWAKSQGKNRVEYYNNNQCTSSVERLDMEKCMREAVEQGCKEFEVYYQPLIDISKPERPCCGAEALVRWNSPKLGFVMPSEFIALAEYLGLINEIGYHVLIEACKRCKYWNDFGHPEYKVNVNLSVIQLLQNDIIDTIKNALTETEVQPSNLTLEVTEGLAINDMKRMQEVLREIKKLGVRVALDDFGTGYSSLNHIRSMPIDVIKIDKCFVEDVGEDVFSEAFVKSVSQLADALHMHVCVEGVEDKNQCDALKDMNVDLIQGYLFDKPLSVDDFEQKYLY</sequence>
<proteinExistence type="predicted"/>
<dbReference type="CDD" id="cd01948">
    <property type="entry name" value="EAL"/>
    <property type="match status" value="1"/>
</dbReference>
<dbReference type="SUPFAM" id="SSF55073">
    <property type="entry name" value="Nucleotide cyclase"/>
    <property type="match status" value="1"/>
</dbReference>
<dbReference type="InterPro" id="IPR000160">
    <property type="entry name" value="GGDEF_dom"/>
</dbReference>
<dbReference type="SMART" id="SM00267">
    <property type="entry name" value="GGDEF"/>
    <property type="match status" value="1"/>
</dbReference>
<dbReference type="EMBL" id="JACOPG010000001">
    <property type="protein sequence ID" value="MBC5685632.1"/>
    <property type="molecule type" value="Genomic_DNA"/>
</dbReference>
<dbReference type="SUPFAM" id="SSF141868">
    <property type="entry name" value="EAL domain-like"/>
    <property type="match status" value="1"/>
</dbReference>
<dbReference type="PANTHER" id="PTHR44757">
    <property type="entry name" value="DIGUANYLATE CYCLASE DGCP"/>
    <property type="match status" value="1"/>
</dbReference>